<feature type="transmembrane region" description="Helical" evidence="1">
    <location>
        <begin position="55"/>
        <end position="77"/>
    </location>
</feature>
<evidence type="ECO:0000313" key="2">
    <source>
        <dbReference type="EMBL" id="KAH3778472.1"/>
    </source>
</evidence>
<dbReference type="EMBL" id="JAIWYP010000009">
    <property type="protein sequence ID" value="KAH3778472.1"/>
    <property type="molecule type" value="Genomic_DNA"/>
</dbReference>
<dbReference type="AlphaFoldDB" id="A0A9D4EI59"/>
<proteinExistence type="predicted"/>
<reference evidence="2" key="1">
    <citation type="journal article" date="2019" name="bioRxiv">
        <title>The Genome of the Zebra Mussel, Dreissena polymorpha: A Resource for Invasive Species Research.</title>
        <authorList>
            <person name="McCartney M.A."/>
            <person name="Auch B."/>
            <person name="Kono T."/>
            <person name="Mallez S."/>
            <person name="Zhang Y."/>
            <person name="Obille A."/>
            <person name="Becker A."/>
            <person name="Abrahante J.E."/>
            <person name="Garbe J."/>
            <person name="Badalamenti J.P."/>
            <person name="Herman A."/>
            <person name="Mangelson H."/>
            <person name="Liachko I."/>
            <person name="Sullivan S."/>
            <person name="Sone E.D."/>
            <person name="Koren S."/>
            <person name="Silverstein K.A.T."/>
            <person name="Beckman K.B."/>
            <person name="Gohl D.M."/>
        </authorList>
    </citation>
    <scope>NUCLEOTIDE SEQUENCE</scope>
    <source>
        <strain evidence="2">Duluth1</strain>
        <tissue evidence="2">Whole animal</tissue>
    </source>
</reference>
<keyword evidence="1" id="KW-0812">Transmembrane</keyword>
<gene>
    <name evidence="2" type="ORF">DPMN_179931</name>
</gene>
<accession>A0A9D4EI59</accession>
<protein>
    <submittedName>
        <fullName evidence="2">Uncharacterized protein</fullName>
    </submittedName>
</protein>
<comment type="caution">
    <text evidence="2">The sequence shown here is derived from an EMBL/GenBank/DDBJ whole genome shotgun (WGS) entry which is preliminary data.</text>
</comment>
<keyword evidence="1" id="KW-1133">Transmembrane helix</keyword>
<keyword evidence="3" id="KW-1185">Reference proteome</keyword>
<sequence>MCSLGSHWIDHCLTDRASTISAPCPDNHYLPNNNISHSCQASLYYSRNSSSKTVVVVNVAVFVVCVLVVVVVVVASLRNIGSGMMGTRITRTRYRPVLENFWR</sequence>
<evidence type="ECO:0000256" key="1">
    <source>
        <dbReference type="SAM" id="Phobius"/>
    </source>
</evidence>
<name>A0A9D4EI59_DREPO</name>
<keyword evidence="1" id="KW-0472">Membrane</keyword>
<dbReference type="Proteomes" id="UP000828390">
    <property type="component" value="Unassembled WGS sequence"/>
</dbReference>
<organism evidence="2 3">
    <name type="scientific">Dreissena polymorpha</name>
    <name type="common">Zebra mussel</name>
    <name type="synonym">Mytilus polymorpha</name>
    <dbReference type="NCBI Taxonomy" id="45954"/>
    <lineage>
        <taxon>Eukaryota</taxon>
        <taxon>Metazoa</taxon>
        <taxon>Spiralia</taxon>
        <taxon>Lophotrochozoa</taxon>
        <taxon>Mollusca</taxon>
        <taxon>Bivalvia</taxon>
        <taxon>Autobranchia</taxon>
        <taxon>Heteroconchia</taxon>
        <taxon>Euheterodonta</taxon>
        <taxon>Imparidentia</taxon>
        <taxon>Neoheterodontei</taxon>
        <taxon>Myida</taxon>
        <taxon>Dreissenoidea</taxon>
        <taxon>Dreissenidae</taxon>
        <taxon>Dreissena</taxon>
    </lineage>
</organism>
<reference evidence="2" key="2">
    <citation type="submission" date="2020-11" db="EMBL/GenBank/DDBJ databases">
        <authorList>
            <person name="McCartney M.A."/>
            <person name="Auch B."/>
            <person name="Kono T."/>
            <person name="Mallez S."/>
            <person name="Becker A."/>
            <person name="Gohl D.M."/>
            <person name="Silverstein K.A.T."/>
            <person name="Koren S."/>
            <person name="Bechman K.B."/>
            <person name="Herman A."/>
            <person name="Abrahante J.E."/>
            <person name="Garbe J."/>
        </authorList>
    </citation>
    <scope>NUCLEOTIDE SEQUENCE</scope>
    <source>
        <strain evidence="2">Duluth1</strain>
        <tissue evidence="2">Whole animal</tissue>
    </source>
</reference>
<evidence type="ECO:0000313" key="3">
    <source>
        <dbReference type="Proteomes" id="UP000828390"/>
    </source>
</evidence>